<evidence type="ECO:0000313" key="2">
    <source>
        <dbReference type="EMBL" id="GIL75908.1"/>
    </source>
</evidence>
<accession>A0A8J4G5T3</accession>
<evidence type="ECO:0000313" key="3">
    <source>
        <dbReference type="EMBL" id="GIM00623.1"/>
    </source>
</evidence>
<dbReference type="OrthoDB" id="10285181at2759"/>
<name>A0A8J4G5T3_9CHLO</name>
<gene>
    <name evidence="2" type="ORF">Vretifemale_5622</name>
    <name evidence="3" type="ORF">Vretimale_5596</name>
</gene>
<reference evidence="3" key="1">
    <citation type="journal article" date="2021" name="Proc. Natl. Acad. Sci. U.S.A.">
        <title>Three genomes in the algal genus Volvox reveal the fate of a haploid sex-determining region after a transition to homothallism.</title>
        <authorList>
            <person name="Yamamoto K."/>
            <person name="Hamaji T."/>
            <person name="Kawai-Toyooka H."/>
            <person name="Matsuzaki R."/>
            <person name="Takahashi F."/>
            <person name="Nishimura Y."/>
            <person name="Kawachi M."/>
            <person name="Noguchi H."/>
            <person name="Minakuchi Y."/>
            <person name="Umen J.G."/>
            <person name="Toyoda A."/>
            <person name="Nozaki H."/>
        </authorList>
    </citation>
    <scope>NUCLEOTIDE SEQUENCE</scope>
    <source>
        <strain evidence="3">NIES-3785</strain>
        <strain evidence="2">NIES-3786</strain>
    </source>
</reference>
<dbReference type="EMBL" id="BNCQ01000008">
    <property type="protein sequence ID" value="GIM00623.1"/>
    <property type="molecule type" value="Genomic_DNA"/>
</dbReference>
<evidence type="ECO:0000313" key="5">
    <source>
        <dbReference type="Proteomes" id="UP000747110"/>
    </source>
</evidence>
<dbReference type="Proteomes" id="UP000747110">
    <property type="component" value="Unassembled WGS sequence"/>
</dbReference>
<evidence type="ECO:0000256" key="1">
    <source>
        <dbReference type="SAM" id="MobiDB-lite"/>
    </source>
</evidence>
<dbReference type="EMBL" id="BNCP01000008">
    <property type="protein sequence ID" value="GIL75908.1"/>
    <property type="molecule type" value="Genomic_DNA"/>
</dbReference>
<dbReference type="AlphaFoldDB" id="A0A8J4G5T3"/>
<comment type="caution">
    <text evidence="3">The sequence shown here is derived from an EMBL/GenBank/DDBJ whole genome shotgun (WGS) entry which is preliminary data.</text>
</comment>
<proteinExistence type="predicted"/>
<sequence length="100" mass="11038">MSEQASGSQHAMSYLHLNNLSDTFLTATCAMRNGSFHVLVLAGLDLQNETLMASQLAIGSAQSPRLDPLYQQLRPRTCQLQGLSGRKRTRQELGEDESFV</sequence>
<feature type="region of interest" description="Disordered" evidence="1">
    <location>
        <begin position="80"/>
        <end position="100"/>
    </location>
</feature>
<organism evidence="3 4">
    <name type="scientific">Volvox reticuliferus</name>
    <dbReference type="NCBI Taxonomy" id="1737510"/>
    <lineage>
        <taxon>Eukaryota</taxon>
        <taxon>Viridiplantae</taxon>
        <taxon>Chlorophyta</taxon>
        <taxon>core chlorophytes</taxon>
        <taxon>Chlorophyceae</taxon>
        <taxon>CS clade</taxon>
        <taxon>Chlamydomonadales</taxon>
        <taxon>Volvocaceae</taxon>
        <taxon>Volvox</taxon>
    </lineage>
</organism>
<protein>
    <submittedName>
        <fullName evidence="3">Uncharacterized protein</fullName>
    </submittedName>
</protein>
<dbReference type="Proteomes" id="UP000722791">
    <property type="component" value="Unassembled WGS sequence"/>
</dbReference>
<keyword evidence="5" id="KW-1185">Reference proteome</keyword>
<evidence type="ECO:0000313" key="4">
    <source>
        <dbReference type="Proteomes" id="UP000722791"/>
    </source>
</evidence>